<accession>A0AAV1C0Z3</accession>
<dbReference type="Proteomes" id="UP001161247">
    <property type="component" value="Chromosome 1"/>
</dbReference>
<dbReference type="InterPro" id="IPR044824">
    <property type="entry name" value="MAIN-like"/>
</dbReference>
<dbReference type="PANTHER" id="PTHR46033:SF80">
    <property type="entry name" value="PROTEIN MAIN-LIKE 2-LIKE"/>
    <property type="match status" value="1"/>
</dbReference>
<dbReference type="EMBL" id="OX459118">
    <property type="protein sequence ID" value="CAI9088437.1"/>
    <property type="molecule type" value="Genomic_DNA"/>
</dbReference>
<proteinExistence type="predicted"/>
<evidence type="ECO:0000256" key="1">
    <source>
        <dbReference type="SAM" id="MobiDB-lite"/>
    </source>
</evidence>
<feature type="compositionally biased region" description="Polar residues" evidence="1">
    <location>
        <begin position="596"/>
        <end position="609"/>
    </location>
</feature>
<dbReference type="InterPro" id="IPR019557">
    <property type="entry name" value="AminoTfrase-like_pln_mobile"/>
</dbReference>
<evidence type="ECO:0000313" key="3">
    <source>
        <dbReference type="EMBL" id="CAI9088437.1"/>
    </source>
</evidence>
<dbReference type="AlphaFoldDB" id="A0AAV1C0Z3"/>
<name>A0AAV1C0Z3_OLDCO</name>
<keyword evidence="4" id="KW-1185">Reference proteome</keyword>
<sequence length="727" mass="83016">MEEDSSGDMMMEEREELMVPFPATDGEPTLSIAHFLKPTLASTETHYTGFPLLSKMSNPESVARPSDVIYHGWRPPQEGWEEWVNRLRPLYGDTWKKVGIFDAIMASTINIKGRKVLHKEFMMKLAEKWCPETNTFMFSWGEATITLEDLMVLGGFPVLGQLVIDPVETEEMLALEEKLRKAHLGIKRKTGQIAREKSWLETFRGGGDEKSEHEAFLILWLSRYVFPGSYDKIAKDLFLIAINLSRGKPIAFGPAVLASIYRDLGVLKEFLLASSNLESGRFASETTKIGLCSPLGLVQAWVWERFPLLSPKPNPIQLEQPRLARWHEKQMDEFADDIGKALDSAGKYFEWRPYAPKLTNWNPSKLYKENDQCISVGPDMDSEVEVLVRCCRTSELVGFDCMEQYLPHRVGMQFGFDQDIPGFVKRLNDRTAEFAWNHYNRPIRDAKLYIPARLFESGVTERFRKQWRDHQLKWSNKKGARNDALHHGVKQQAYDVQSPASKKLLPLQKDDVIVEKRSGVKRVSSSVKKEVPDPVDKTWIPLRKHDRVTAEKQSGAKMLSSPSVAKGDPYCFKSDDENNVGSLPGKKMPVSPEVAKTNTNGGSRQQLSGKNDKRLKVRLAMLRKEMKKRNIRLRNLEKIVAQLWKNSSLLLLFVSEIPLILYCRVGGDKEWRQFNYAKTIEAQAGKPNGQGYYYLCSPVIFRWQQKFPGVFGDSRTSSNLDAPGLFR</sequence>
<dbReference type="GO" id="GO:0010073">
    <property type="term" value="P:meristem maintenance"/>
    <property type="evidence" value="ECO:0007669"/>
    <property type="project" value="InterPro"/>
</dbReference>
<dbReference type="PANTHER" id="PTHR46033">
    <property type="entry name" value="PROTEIN MAIN-LIKE 2"/>
    <property type="match status" value="1"/>
</dbReference>
<evidence type="ECO:0000259" key="2">
    <source>
        <dbReference type="Pfam" id="PF10536"/>
    </source>
</evidence>
<reference evidence="3" key="1">
    <citation type="submission" date="2023-03" db="EMBL/GenBank/DDBJ databases">
        <authorList>
            <person name="Julca I."/>
        </authorList>
    </citation>
    <scope>NUCLEOTIDE SEQUENCE</scope>
</reference>
<gene>
    <name evidence="3" type="ORF">OLC1_LOCUS1016</name>
</gene>
<dbReference type="Pfam" id="PF10536">
    <property type="entry name" value="PMD"/>
    <property type="match status" value="1"/>
</dbReference>
<protein>
    <submittedName>
        <fullName evidence="3">OLC1v1022764C1</fullName>
    </submittedName>
</protein>
<organism evidence="3 4">
    <name type="scientific">Oldenlandia corymbosa var. corymbosa</name>
    <dbReference type="NCBI Taxonomy" id="529605"/>
    <lineage>
        <taxon>Eukaryota</taxon>
        <taxon>Viridiplantae</taxon>
        <taxon>Streptophyta</taxon>
        <taxon>Embryophyta</taxon>
        <taxon>Tracheophyta</taxon>
        <taxon>Spermatophyta</taxon>
        <taxon>Magnoliopsida</taxon>
        <taxon>eudicotyledons</taxon>
        <taxon>Gunneridae</taxon>
        <taxon>Pentapetalae</taxon>
        <taxon>asterids</taxon>
        <taxon>lamiids</taxon>
        <taxon>Gentianales</taxon>
        <taxon>Rubiaceae</taxon>
        <taxon>Rubioideae</taxon>
        <taxon>Spermacoceae</taxon>
        <taxon>Hedyotis-Oldenlandia complex</taxon>
        <taxon>Oldenlandia</taxon>
    </lineage>
</organism>
<evidence type="ECO:0000313" key="4">
    <source>
        <dbReference type="Proteomes" id="UP001161247"/>
    </source>
</evidence>
<feature type="region of interest" description="Disordered" evidence="1">
    <location>
        <begin position="575"/>
        <end position="610"/>
    </location>
</feature>
<feature type="domain" description="Aminotransferase-like plant mobile" evidence="2">
    <location>
        <begin position="99"/>
        <end position="468"/>
    </location>
</feature>